<dbReference type="AlphaFoldDB" id="A0A267FGN2"/>
<comment type="caution">
    <text evidence="2">The sequence shown here is derived from an EMBL/GenBank/DDBJ whole genome shotgun (WGS) entry which is preliminary data.</text>
</comment>
<proteinExistence type="predicted"/>
<protein>
    <recommendedName>
        <fullName evidence="4">ETS domain-containing protein</fullName>
    </recommendedName>
</protein>
<evidence type="ECO:0000256" key="1">
    <source>
        <dbReference type="SAM" id="MobiDB-lite"/>
    </source>
</evidence>
<dbReference type="Gene3D" id="1.10.10.10">
    <property type="entry name" value="Winged helix-like DNA-binding domain superfamily/Winged helix DNA-binding domain"/>
    <property type="match status" value="1"/>
</dbReference>
<dbReference type="InterPro" id="IPR036388">
    <property type="entry name" value="WH-like_DNA-bd_sf"/>
</dbReference>
<organism evidence="2 3">
    <name type="scientific">Macrostomum lignano</name>
    <dbReference type="NCBI Taxonomy" id="282301"/>
    <lineage>
        <taxon>Eukaryota</taxon>
        <taxon>Metazoa</taxon>
        <taxon>Spiralia</taxon>
        <taxon>Lophotrochozoa</taxon>
        <taxon>Platyhelminthes</taxon>
        <taxon>Rhabditophora</taxon>
        <taxon>Macrostomorpha</taxon>
        <taxon>Macrostomida</taxon>
        <taxon>Macrostomidae</taxon>
        <taxon>Macrostomum</taxon>
    </lineage>
</organism>
<accession>A0A267FGN2</accession>
<gene>
    <name evidence="2" type="ORF">BOX15_Mlig011372g1</name>
</gene>
<keyword evidence="3" id="KW-1185">Reference proteome</keyword>
<sequence>MSQKTTEINMSDFDIMEVDSNELTAGLLLDYENSFSFSWQSSVCQNSTGPEIPAPGPEQQVCVPEIDDSCLLDLLQEIVDENQLQGDENFQLSSSVLHEKCETFGERQYTSGLGVSCDKETKELLDELMEDADGTGRGSATNLPNVPMFEPQQQQQQQQQQRQVLLKEISQRKQLLDEPPSPTTVSSGFESCESLQQFSSAREAEIDEMVDYIKEVIERSSNCKPEEMSSKLKVHEVILTILLNSTYGDKTKDLRRILAFCDENGRETSGECRHFKTLDTETMGLLWKKIKGNKKATYDTFARAMRVRREKSKGYFDYLDTGKRSKKRIYRFGEKTMADMDRMKRTLRQVSEPRECCY</sequence>
<dbReference type="Proteomes" id="UP000215902">
    <property type="component" value="Unassembled WGS sequence"/>
</dbReference>
<name>A0A267FGN2_9PLAT</name>
<dbReference type="SUPFAM" id="SSF46785">
    <property type="entry name" value="Winged helix' DNA-binding domain"/>
    <property type="match status" value="1"/>
</dbReference>
<evidence type="ECO:0000313" key="2">
    <source>
        <dbReference type="EMBL" id="PAA72945.1"/>
    </source>
</evidence>
<dbReference type="EMBL" id="NIVC01001050">
    <property type="protein sequence ID" value="PAA72945.1"/>
    <property type="molecule type" value="Genomic_DNA"/>
</dbReference>
<reference evidence="2 3" key="1">
    <citation type="submission" date="2017-06" db="EMBL/GenBank/DDBJ databases">
        <title>A platform for efficient transgenesis in Macrostomum lignano, a flatworm model organism for stem cell research.</title>
        <authorList>
            <person name="Berezikov E."/>
        </authorList>
    </citation>
    <scope>NUCLEOTIDE SEQUENCE [LARGE SCALE GENOMIC DNA]</scope>
    <source>
        <strain evidence="2">DV1</strain>
        <tissue evidence="2">Whole organism</tissue>
    </source>
</reference>
<dbReference type="InterPro" id="IPR036390">
    <property type="entry name" value="WH_DNA-bd_sf"/>
</dbReference>
<evidence type="ECO:0008006" key="4">
    <source>
        <dbReference type="Google" id="ProtNLM"/>
    </source>
</evidence>
<evidence type="ECO:0000313" key="3">
    <source>
        <dbReference type="Proteomes" id="UP000215902"/>
    </source>
</evidence>
<feature type="region of interest" description="Disordered" evidence="1">
    <location>
        <begin position="132"/>
        <end position="160"/>
    </location>
</feature>